<dbReference type="HOGENOM" id="CLU_1129642_0_0_1"/>
<name>A0A0C3D8G4_9AGAM</name>
<dbReference type="Proteomes" id="UP000053989">
    <property type="component" value="Unassembled WGS sequence"/>
</dbReference>
<accession>A0A0C3D8G4</accession>
<dbReference type="EMBL" id="KN822106">
    <property type="protein sequence ID" value="KIM57045.1"/>
    <property type="molecule type" value="Genomic_DNA"/>
</dbReference>
<dbReference type="AlphaFoldDB" id="A0A0C3D8G4"/>
<sequence>MTSASLPDLASSIVIDVVPRLPLHPAFEVDTATTSCAVHTAISFVVSVSTATAITSLLALNVRHNQLVSALELSKDDLLTWGCDQDVQRLGHCDSMHLRHFRGVSNGVRVCAYAEHIRVIPVAIRHIWSRSCSIHRYYHFRFDTRHIQVPPQCIRLAPNAIRHISAAFRISSTQPSGSTPAVSSASFNSLGQSVNAGNTIDALNAAIDSFVSHLKLSSLPLEHTIHSPSSGSPYALGMFAFAFSLH</sequence>
<reference evidence="1 2" key="1">
    <citation type="submission" date="2014-04" db="EMBL/GenBank/DDBJ databases">
        <authorList>
            <consortium name="DOE Joint Genome Institute"/>
            <person name="Kuo A."/>
            <person name="Kohler A."/>
            <person name="Nagy L.G."/>
            <person name="Floudas D."/>
            <person name="Copeland A."/>
            <person name="Barry K.W."/>
            <person name="Cichocki N."/>
            <person name="Veneault-Fourrey C."/>
            <person name="LaButti K."/>
            <person name="Lindquist E.A."/>
            <person name="Lipzen A."/>
            <person name="Lundell T."/>
            <person name="Morin E."/>
            <person name="Murat C."/>
            <person name="Sun H."/>
            <person name="Tunlid A."/>
            <person name="Henrissat B."/>
            <person name="Grigoriev I.V."/>
            <person name="Hibbett D.S."/>
            <person name="Martin F."/>
            <person name="Nordberg H.P."/>
            <person name="Cantor M.N."/>
            <person name="Hua S.X."/>
        </authorList>
    </citation>
    <scope>NUCLEOTIDE SEQUENCE [LARGE SCALE GENOMIC DNA]</scope>
    <source>
        <strain evidence="1 2">Foug A</strain>
    </source>
</reference>
<proteinExistence type="predicted"/>
<evidence type="ECO:0000313" key="1">
    <source>
        <dbReference type="EMBL" id="KIM57045.1"/>
    </source>
</evidence>
<reference evidence="2" key="2">
    <citation type="submission" date="2015-01" db="EMBL/GenBank/DDBJ databases">
        <title>Evolutionary Origins and Diversification of the Mycorrhizal Mutualists.</title>
        <authorList>
            <consortium name="DOE Joint Genome Institute"/>
            <consortium name="Mycorrhizal Genomics Consortium"/>
            <person name="Kohler A."/>
            <person name="Kuo A."/>
            <person name="Nagy L.G."/>
            <person name="Floudas D."/>
            <person name="Copeland A."/>
            <person name="Barry K.W."/>
            <person name="Cichocki N."/>
            <person name="Veneault-Fourrey C."/>
            <person name="LaButti K."/>
            <person name="Lindquist E.A."/>
            <person name="Lipzen A."/>
            <person name="Lundell T."/>
            <person name="Morin E."/>
            <person name="Murat C."/>
            <person name="Riley R."/>
            <person name="Ohm R."/>
            <person name="Sun H."/>
            <person name="Tunlid A."/>
            <person name="Henrissat B."/>
            <person name="Grigoriev I.V."/>
            <person name="Hibbett D.S."/>
            <person name="Martin F."/>
        </authorList>
    </citation>
    <scope>NUCLEOTIDE SEQUENCE [LARGE SCALE GENOMIC DNA]</scope>
    <source>
        <strain evidence="2">Foug A</strain>
    </source>
</reference>
<organism evidence="1 2">
    <name type="scientific">Scleroderma citrinum Foug A</name>
    <dbReference type="NCBI Taxonomy" id="1036808"/>
    <lineage>
        <taxon>Eukaryota</taxon>
        <taxon>Fungi</taxon>
        <taxon>Dikarya</taxon>
        <taxon>Basidiomycota</taxon>
        <taxon>Agaricomycotina</taxon>
        <taxon>Agaricomycetes</taxon>
        <taxon>Agaricomycetidae</taxon>
        <taxon>Boletales</taxon>
        <taxon>Sclerodermatineae</taxon>
        <taxon>Sclerodermataceae</taxon>
        <taxon>Scleroderma</taxon>
    </lineage>
</organism>
<keyword evidence="2" id="KW-1185">Reference proteome</keyword>
<gene>
    <name evidence="1" type="ORF">SCLCIDRAFT_29102</name>
</gene>
<evidence type="ECO:0000313" key="2">
    <source>
        <dbReference type="Proteomes" id="UP000053989"/>
    </source>
</evidence>
<dbReference type="InParanoid" id="A0A0C3D8G4"/>
<protein>
    <submittedName>
        <fullName evidence="1">Uncharacterized protein</fullName>
    </submittedName>
</protein>